<keyword evidence="7" id="KW-0175">Coiled coil</keyword>
<feature type="coiled-coil region" evidence="7">
    <location>
        <begin position="226"/>
        <end position="253"/>
    </location>
</feature>
<dbReference type="PANTHER" id="PTHR47808:SF2">
    <property type="entry name" value="LEM DOMAIN-CONTAINING PROTEIN 2"/>
    <property type="match status" value="1"/>
</dbReference>
<dbReference type="Gene3D" id="1.10.10.1180">
    <property type="entry name" value="MAN1, winged-helix domain"/>
    <property type="match status" value="1"/>
</dbReference>
<dbReference type="GO" id="GO:0034399">
    <property type="term" value="C:nuclear periphery"/>
    <property type="evidence" value="ECO:0007669"/>
    <property type="project" value="TreeGrafter"/>
</dbReference>
<dbReference type="HOGENOM" id="CLU_025176_0_0_1"/>
<keyword evidence="6" id="KW-0539">Nucleus</keyword>
<feature type="compositionally biased region" description="Polar residues" evidence="8">
    <location>
        <begin position="61"/>
        <end position="90"/>
    </location>
</feature>
<evidence type="ECO:0000256" key="3">
    <source>
        <dbReference type="ARBA" id="ARBA00022692"/>
    </source>
</evidence>
<dbReference type="eggNOG" id="ENOG502S5SK">
    <property type="taxonomic scope" value="Eukaryota"/>
</dbReference>
<evidence type="ECO:0000313" key="11">
    <source>
        <dbReference type="EnsemblProtists" id="HpaP803834"/>
    </source>
</evidence>
<dbReference type="InterPro" id="IPR041885">
    <property type="entry name" value="MAN1_winged_helix_dom"/>
</dbReference>
<feature type="compositionally biased region" description="Basic and acidic residues" evidence="8">
    <location>
        <begin position="295"/>
        <end position="317"/>
    </location>
</feature>
<name>M4BC19_HYAAE</name>
<dbReference type="STRING" id="559515.M4BC19"/>
<proteinExistence type="predicted"/>
<evidence type="ECO:0000259" key="10">
    <source>
        <dbReference type="Pfam" id="PF09402"/>
    </source>
</evidence>
<keyword evidence="5 9" id="KW-0472">Membrane</keyword>
<dbReference type="InterPro" id="IPR044780">
    <property type="entry name" value="Heh2/Src1"/>
</dbReference>
<evidence type="ECO:0000256" key="6">
    <source>
        <dbReference type="ARBA" id="ARBA00023242"/>
    </source>
</evidence>
<keyword evidence="4 9" id="KW-1133">Transmembrane helix</keyword>
<keyword evidence="3 9" id="KW-0812">Transmembrane</keyword>
<dbReference type="GO" id="GO:0005783">
    <property type="term" value="C:endoplasmic reticulum"/>
    <property type="evidence" value="ECO:0007669"/>
    <property type="project" value="TreeGrafter"/>
</dbReference>
<reference evidence="12" key="1">
    <citation type="journal article" date="2010" name="Science">
        <title>Signatures of adaptation to obligate biotrophy in the Hyaloperonospora arabidopsidis genome.</title>
        <authorList>
            <person name="Baxter L."/>
            <person name="Tripathy S."/>
            <person name="Ishaque N."/>
            <person name="Boot N."/>
            <person name="Cabral A."/>
            <person name="Kemen E."/>
            <person name="Thines M."/>
            <person name="Ah-Fong A."/>
            <person name="Anderson R."/>
            <person name="Badejoko W."/>
            <person name="Bittner-Eddy P."/>
            <person name="Boore J.L."/>
            <person name="Chibucos M.C."/>
            <person name="Coates M."/>
            <person name="Dehal P."/>
            <person name="Delehaunty K."/>
            <person name="Dong S."/>
            <person name="Downton P."/>
            <person name="Dumas B."/>
            <person name="Fabro G."/>
            <person name="Fronick C."/>
            <person name="Fuerstenberg S.I."/>
            <person name="Fulton L."/>
            <person name="Gaulin E."/>
            <person name="Govers F."/>
            <person name="Hughes L."/>
            <person name="Humphray S."/>
            <person name="Jiang R.H."/>
            <person name="Judelson H."/>
            <person name="Kamoun S."/>
            <person name="Kyung K."/>
            <person name="Meijer H."/>
            <person name="Minx P."/>
            <person name="Morris P."/>
            <person name="Nelson J."/>
            <person name="Phuntumart V."/>
            <person name="Qutob D."/>
            <person name="Rehmany A."/>
            <person name="Rougon-Cardoso A."/>
            <person name="Ryden P."/>
            <person name="Torto-Alalibo T."/>
            <person name="Studholme D."/>
            <person name="Wang Y."/>
            <person name="Win J."/>
            <person name="Wood J."/>
            <person name="Clifton S.W."/>
            <person name="Rogers J."/>
            <person name="Van den Ackerveken G."/>
            <person name="Jones J.D."/>
            <person name="McDowell J.M."/>
            <person name="Beynon J."/>
            <person name="Tyler B.M."/>
        </authorList>
    </citation>
    <scope>NUCLEOTIDE SEQUENCE [LARGE SCALE GENOMIC DNA]</scope>
    <source>
        <strain evidence="12">Emoy2</strain>
    </source>
</reference>
<feature type="domain" description="Man1/Src1-like C-terminal" evidence="10">
    <location>
        <begin position="411"/>
        <end position="697"/>
    </location>
</feature>
<keyword evidence="2" id="KW-0597">Phosphoprotein</keyword>
<dbReference type="EMBL" id="JH598116">
    <property type="status" value="NOT_ANNOTATED_CDS"/>
    <property type="molecule type" value="Genomic_DNA"/>
</dbReference>
<dbReference type="GO" id="GO:0071763">
    <property type="term" value="P:nuclear membrane organization"/>
    <property type="evidence" value="ECO:0007669"/>
    <property type="project" value="TreeGrafter"/>
</dbReference>
<dbReference type="OMA" id="AWLCKSV"/>
<dbReference type="PANTHER" id="PTHR47808">
    <property type="entry name" value="INNER NUCLEAR MEMBRANE PROTEIN HEH2-RELATED"/>
    <property type="match status" value="1"/>
</dbReference>
<dbReference type="GO" id="GO:0003682">
    <property type="term" value="F:chromatin binding"/>
    <property type="evidence" value="ECO:0007669"/>
    <property type="project" value="InterPro"/>
</dbReference>
<feature type="region of interest" description="Disordered" evidence="8">
    <location>
        <begin position="703"/>
        <end position="729"/>
    </location>
</feature>
<evidence type="ECO:0000256" key="7">
    <source>
        <dbReference type="SAM" id="Coils"/>
    </source>
</evidence>
<evidence type="ECO:0000256" key="2">
    <source>
        <dbReference type="ARBA" id="ARBA00022553"/>
    </source>
</evidence>
<dbReference type="GO" id="GO:0005637">
    <property type="term" value="C:nuclear inner membrane"/>
    <property type="evidence" value="ECO:0007669"/>
    <property type="project" value="UniProtKB-SubCell"/>
</dbReference>
<evidence type="ECO:0000256" key="9">
    <source>
        <dbReference type="SAM" id="Phobius"/>
    </source>
</evidence>
<dbReference type="EnsemblProtists" id="HpaT803834">
    <property type="protein sequence ID" value="HpaP803834"/>
    <property type="gene ID" value="HpaG803834"/>
</dbReference>
<accession>M4BC19</accession>
<dbReference type="Proteomes" id="UP000011713">
    <property type="component" value="Unassembled WGS sequence"/>
</dbReference>
<dbReference type="InParanoid" id="M4BC19"/>
<feature type="transmembrane region" description="Helical" evidence="9">
    <location>
        <begin position="353"/>
        <end position="374"/>
    </location>
</feature>
<keyword evidence="12" id="KW-1185">Reference proteome</keyword>
<reference evidence="11" key="2">
    <citation type="submission" date="2015-06" db="UniProtKB">
        <authorList>
            <consortium name="EnsemblProtists"/>
        </authorList>
    </citation>
    <scope>IDENTIFICATION</scope>
    <source>
        <strain evidence="11">Emoy2</strain>
    </source>
</reference>
<dbReference type="VEuPathDB" id="FungiDB:HpaG803834"/>
<organism evidence="11 12">
    <name type="scientific">Hyaloperonospora arabidopsidis (strain Emoy2)</name>
    <name type="common">Downy mildew agent</name>
    <name type="synonym">Peronospora arabidopsidis</name>
    <dbReference type="NCBI Taxonomy" id="559515"/>
    <lineage>
        <taxon>Eukaryota</taxon>
        <taxon>Sar</taxon>
        <taxon>Stramenopiles</taxon>
        <taxon>Oomycota</taxon>
        <taxon>Peronosporomycetes</taxon>
        <taxon>Peronosporales</taxon>
        <taxon>Peronosporaceae</taxon>
        <taxon>Hyaloperonospora</taxon>
    </lineage>
</organism>
<feature type="region of interest" description="Disordered" evidence="8">
    <location>
        <begin position="1"/>
        <end position="107"/>
    </location>
</feature>
<dbReference type="AlphaFoldDB" id="M4BC19"/>
<dbReference type="InterPro" id="IPR018996">
    <property type="entry name" value="Man1/Src1-like_C"/>
</dbReference>
<feature type="region of interest" description="Disordered" evidence="8">
    <location>
        <begin position="295"/>
        <end position="320"/>
    </location>
</feature>
<evidence type="ECO:0000256" key="1">
    <source>
        <dbReference type="ARBA" id="ARBA00004540"/>
    </source>
</evidence>
<evidence type="ECO:0000256" key="4">
    <source>
        <dbReference type="ARBA" id="ARBA00022989"/>
    </source>
</evidence>
<comment type="subcellular location">
    <subcellularLocation>
        <location evidence="1">Nucleus inner membrane</location>
    </subcellularLocation>
</comment>
<evidence type="ECO:0000256" key="5">
    <source>
        <dbReference type="ARBA" id="ARBA00023136"/>
    </source>
</evidence>
<sequence>MELRHDHHSTSSPGPSVRPKRKPSSAVTTGTAPRVKRRRVDSSNVSAASPAFLSAGVERQSAASTRRQVAIQPPTSSVARATLDSEQSAFQEKLPEPKKSQSYTKPIPLFSRYADPSVQSPQSRRRSRVQVESVREAAAVYNVPHGSLLSMLSPSHDNSTEKQMSAGSRPLFIKSKNEDEHCVDDCSLVEHGASPEMVEGDDILQTLLGVSTPRVPRRFPSEEALTDGEQRDREVLRRRRQQLQREFSVMKEEKQETFDGFRARNAGSSGTLLVPSQEGTRRKRSFTSCVWEQETRDSNDGVKNDSRDTVRGGEKDVGGSLQLMDEEVETDEETTESKIRRLGKVMSMNWRQFFMWLVSGAVLLCAMVVAVPFVKNVLKPTLPYCDSEWREVDEGTFVLADPADAFDRSKALQPFISNAAMESHGSGSSCQPCPVYGNCLNGSIISCASPYELQHGLCKESPEVQASLNQLAFYIRKVIVEKVVKGACDNVSIWNFLYSDGGASKPARDVTAPVEVLLSDVQTFVAQTSSFEEAVPELSRDYVFNRALDMVLRDLKDISVTEDQSQLLVGNGVVPLSCRARHQLFAHTKLMLLAVALGTALVSAYRQFLVYRTKCQLVDRFVKEVRFLLLDQTRRPDRFYPVDLLRDHLFAEQSFQDRAWLCKSVWPAVVTAVKKDSRISTRTMRVRGKDMIVWEWASSPSRSYRQAGSHQSHKSRIPKLLEGSGGNSRVVPLGRRKKGTVCCSAARQQPPFELRPQLSFQEMHPVARLPLHEPLPRSCSPGQYQYDHDCLQVVLPSAPAPAKLHTFTMLVCNCTGG</sequence>
<evidence type="ECO:0000256" key="8">
    <source>
        <dbReference type="SAM" id="MobiDB-lite"/>
    </source>
</evidence>
<dbReference type="Pfam" id="PF09402">
    <property type="entry name" value="MSC"/>
    <property type="match status" value="1"/>
</dbReference>
<protein>
    <recommendedName>
        <fullName evidence="10">Man1/Src1-like C-terminal domain-containing protein</fullName>
    </recommendedName>
</protein>
<evidence type="ECO:0000313" key="12">
    <source>
        <dbReference type="Proteomes" id="UP000011713"/>
    </source>
</evidence>